<organism evidence="9">
    <name type="scientific">Ostreococcus sp. 'lucimarinus'</name>
    <dbReference type="NCBI Taxonomy" id="242159"/>
    <lineage>
        <taxon>Eukaryota</taxon>
        <taxon>Viridiplantae</taxon>
        <taxon>Chlorophyta</taxon>
        <taxon>Mamiellophyceae</taxon>
        <taxon>Mamiellales</taxon>
        <taxon>Bathycoccaceae</taxon>
        <taxon>Ostreococcus</taxon>
    </lineage>
</organism>
<protein>
    <recommendedName>
        <fullName evidence="8">SRP54-type proteins GTP-binding domain-containing protein</fullName>
    </recommendedName>
</protein>
<dbReference type="GO" id="GO:0005789">
    <property type="term" value="C:endoplasmic reticulum membrane"/>
    <property type="evidence" value="ECO:0007669"/>
    <property type="project" value="UniProtKB-SubCell"/>
</dbReference>
<evidence type="ECO:0000313" key="9">
    <source>
        <dbReference type="EMBL" id="CAD8222362.1"/>
    </source>
</evidence>
<dbReference type="InterPro" id="IPR000897">
    <property type="entry name" value="SRP54_GTPase_dom"/>
</dbReference>
<evidence type="ECO:0000256" key="6">
    <source>
        <dbReference type="ARBA" id="ARBA00023136"/>
    </source>
</evidence>
<proteinExistence type="inferred from homology"/>
<dbReference type="EMBL" id="HBDX01003581">
    <property type="protein sequence ID" value="CAD8222362.1"/>
    <property type="molecule type" value="Transcribed_RNA"/>
</dbReference>
<dbReference type="InterPro" id="IPR013822">
    <property type="entry name" value="Signal_recog_particl_SRP54_hlx"/>
</dbReference>
<keyword evidence="3" id="KW-0547">Nucleotide-binding</keyword>
<reference evidence="9" key="1">
    <citation type="submission" date="2021-01" db="EMBL/GenBank/DDBJ databases">
        <authorList>
            <person name="Corre E."/>
            <person name="Pelletier E."/>
            <person name="Niang G."/>
            <person name="Scheremetjew M."/>
            <person name="Finn R."/>
            <person name="Kale V."/>
            <person name="Holt S."/>
            <person name="Cochrane G."/>
            <person name="Meng A."/>
            <person name="Brown T."/>
            <person name="Cohen L."/>
        </authorList>
    </citation>
    <scope>NUCLEOTIDE SEQUENCE</scope>
    <source>
        <strain evidence="9">Clade-A-BCC118000</strain>
    </source>
</reference>
<dbReference type="Pfam" id="PF02881">
    <property type="entry name" value="SRP54_N"/>
    <property type="match status" value="1"/>
</dbReference>
<feature type="domain" description="SRP54-type proteins GTP-binding" evidence="8">
    <location>
        <begin position="469"/>
        <end position="482"/>
    </location>
</feature>
<comment type="similarity">
    <text evidence="2">Belongs to the GTP-binding SRP family.</text>
</comment>
<dbReference type="FunFam" id="3.40.50.300:FF:000188">
    <property type="entry name" value="signal recognition particle receptor subunit alpha"/>
    <property type="match status" value="1"/>
</dbReference>
<comment type="subcellular location">
    <subcellularLocation>
        <location evidence="1">Endoplasmic reticulum membrane</location>
        <topology evidence="1">Peripheral membrane protein</topology>
        <orientation evidence="1">Cytoplasmic side</orientation>
    </subcellularLocation>
</comment>
<dbReference type="SMART" id="SM00382">
    <property type="entry name" value="AAA"/>
    <property type="match status" value="1"/>
</dbReference>
<dbReference type="SUPFAM" id="SSF52540">
    <property type="entry name" value="P-loop containing nucleoside triphosphate hydrolases"/>
    <property type="match status" value="1"/>
</dbReference>
<dbReference type="Gene3D" id="3.40.50.300">
    <property type="entry name" value="P-loop containing nucleotide triphosphate hydrolases"/>
    <property type="match status" value="1"/>
</dbReference>
<dbReference type="CDD" id="cd17876">
    <property type="entry name" value="SRalpha_C"/>
    <property type="match status" value="1"/>
</dbReference>
<dbReference type="GO" id="GO:0005047">
    <property type="term" value="F:signal recognition particle binding"/>
    <property type="evidence" value="ECO:0007669"/>
    <property type="project" value="TreeGrafter"/>
</dbReference>
<dbReference type="GO" id="GO:0005525">
    <property type="term" value="F:GTP binding"/>
    <property type="evidence" value="ECO:0007669"/>
    <property type="project" value="UniProtKB-KW"/>
</dbReference>
<dbReference type="PANTHER" id="PTHR43134:SF1">
    <property type="entry name" value="SIGNAL RECOGNITION PARTICLE RECEPTOR SUBUNIT ALPHA"/>
    <property type="match status" value="1"/>
</dbReference>
<sequence>MLEEFVVFQRSGLILFSWRSNDSQDIGSIATKVTEEILLGGRSGENSMLLHEHGTNPICLQWKLDNNFELIFLVAFVQDCHPTGVSAMLDAIHIEFLTHYKPGVVLCDRFAKFVSEQSRAGLCSWIQSGNSTNRDDKGNLSKVARLDFSEQVPTSYEPRARMNNIKVPTRENLIPITQLQSHKGNWLSRLMNESFHENIFQKKCITEEGLNPVLSKMRDSLLDKNVASTIVEHVCADVRAALLGKEVSVLGSLGAAVHGTIRNSLMQTLSPQRTMNLLAQIRSAQAKKRPYTITFIGVNGVGKSTSLSKVAAWLLSNGLSVLVSACDTFRAGAVEQLRTHCQRLEIPLYERGYERDPATIAQEAIVQARRQGIDVVLIDTAGRMQDNEPLMRALSKLISINSPDLVLFVGEALVGNDAVDQIQKFNSALADLDSRGRQRMIDGIIISKFDTIDSKVGAALSMVRASGAPILFVGCGQTYQDLKIPNVGHLLDTLLS</sequence>
<keyword evidence="5" id="KW-0342">GTP-binding</keyword>
<keyword evidence="7" id="KW-0675">Receptor</keyword>
<name>A0A6U0BAY1_9CHLO</name>
<dbReference type="GO" id="GO:0006614">
    <property type="term" value="P:SRP-dependent cotranslational protein targeting to membrane"/>
    <property type="evidence" value="ECO:0007669"/>
    <property type="project" value="InterPro"/>
</dbReference>
<dbReference type="SMART" id="SM00962">
    <property type="entry name" value="SRP54"/>
    <property type="match status" value="1"/>
</dbReference>
<keyword evidence="4" id="KW-0256">Endoplasmic reticulum</keyword>
<dbReference type="PANTHER" id="PTHR43134">
    <property type="entry name" value="SIGNAL RECOGNITION PARTICLE RECEPTOR SUBUNIT ALPHA"/>
    <property type="match status" value="1"/>
</dbReference>
<dbReference type="InterPro" id="IPR027417">
    <property type="entry name" value="P-loop_NTPase"/>
</dbReference>
<evidence type="ECO:0000256" key="2">
    <source>
        <dbReference type="ARBA" id="ARBA00008531"/>
    </source>
</evidence>
<dbReference type="Pfam" id="PF00448">
    <property type="entry name" value="SRP54"/>
    <property type="match status" value="1"/>
</dbReference>
<dbReference type="SUPFAM" id="SSF47364">
    <property type="entry name" value="Domain of the SRP/SRP receptor G-proteins"/>
    <property type="match status" value="1"/>
</dbReference>
<dbReference type="AlphaFoldDB" id="A0A6U0BAY1"/>
<evidence type="ECO:0000256" key="3">
    <source>
        <dbReference type="ARBA" id="ARBA00022741"/>
    </source>
</evidence>
<dbReference type="EMBL" id="HBDX01003592">
    <property type="protein sequence ID" value="CAD8222370.1"/>
    <property type="molecule type" value="Transcribed_RNA"/>
</dbReference>
<dbReference type="InterPro" id="IPR036225">
    <property type="entry name" value="SRP/SRP_N"/>
</dbReference>
<dbReference type="InterPro" id="IPR042101">
    <property type="entry name" value="SRP54_N_sf"/>
</dbReference>
<dbReference type="SUPFAM" id="SSF64356">
    <property type="entry name" value="SNARE-like"/>
    <property type="match status" value="1"/>
</dbReference>
<dbReference type="Gene3D" id="3.30.450.60">
    <property type="match status" value="1"/>
</dbReference>
<evidence type="ECO:0000259" key="8">
    <source>
        <dbReference type="PROSITE" id="PS00300"/>
    </source>
</evidence>
<dbReference type="Gene3D" id="1.20.120.140">
    <property type="entry name" value="Signal recognition particle SRP54, nucleotide-binding domain"/>
    <property type="match status" value="1"/>
</dbReference>
<dbReference type="PROSITE" id="PS00300">
    <property type="entry name" value="SRP54"/>
    <property type="match status" value="1"/>
</dbReference>
<dbReference type="GO" id="GO:0003924">
    <property type="term" value="F:GTPase activity"/>
    <property type="evidence" value="ECO:0007669"/>
    <property type="project" value="TreeGrafter"/>
</dbReference>
<evidence type="ECO:0000256" key="5">
    <source>
        <dbReference type="ARBA" id="ARBA00023134"/>
    </source>
</evidence>
<evidence type="ECO:0000256" key="4">
    <source>
        <dbReference type="ARBA" id="ARBA00022824"/>
    </source>
</evidence>
<evidence type="ECO:0000256" key="1">
    <source>
        <dbReference type="ARBA" id="ARBA00004397"/>
    </source>
</evidence>
<evidence type="ECO:0000256" key="7">
    <source>
        <dbReference type="ARBA" id="ARBA00023170"/>
    </source>
</evidence>
<gene>
    <name evidence="9" type="ORF">OLUC0939_LOCUS3085</name>
    <name evidence="10" type="ORF">OLUC0939_LOCUS3093</name>
</gene>
<accession>A0A6U0BAY1</accession>
<evidence type="ECO:0000313" key="10">
    <source>
        <dbReference type="EMBL" id="CAD8222370.1"/>
    </source>
</evidence>
<keyword evidence="6" id="KW-0472">Membrane</keyword>
<dbReference type="InterPro" id="IPR011012">
    <property type="entry name" value="Longin-like_dom_sf"/>
</dbReference>
<dbReference type="InterPro" id="IPR003593">
    <property type="entry name" value="AAA+_ATPase"/>
</dbReference>